<accession>A0ACB9F9R6</accession>
<evidence type="ECO:0000313" key="2">
    <source>
        <dbReference type="Proteomes" id="UP001055811"/>
    </source>
</evidence>
<evidence type="ECO:0000313" key="1">
    <source>
        <dbReference type="EMBL" id="KAI3767566.1"/>
    </source>
</evidence>
<comment type="caution">
    <text evidence="1">The sequence shown here is derived from an EMBL/GenBank/DDBJ whole genome shotgun (WGS) entry which is preliminary data.</text>
</comment>
<keyword evidence="2" id="KW-1185">Reference proteome</keyword>
<protein>
    <submittedName>
        <fullName evidence="1">Uncharacterized protein</fullName>
    </submittedName>
</protein>
<dbReference type="Proteomes" id="UP001055811">
    <property type="component" value="Linkage Group LG03"/>
</dbReference>
<dbReference type="EMBL" id="CM042011">
    <property type="protein sequence ID" value="KAI3767566.1"/>
    <property type="molecule type" value="Genomic_DNA"/>
</dbReference>
<proteinExistence type="predicted"/>
<reference evidence="1 2" key="2">
    <citation type="journal article" date="2022" name="Mol. Ecol. Resour.">
        <title>The genomes of chicory, endive, great burdock and yacon provide insights into Asteraceae paleo-polyploidization history and plant inulin production.</title>
        <authorList>
            <person name="Fan W."/>
            <person name="Wang S."/>
            <person name="Wang H."/>
            <person name="Wang A."/>
            <person name="Jiang F."/>
            <person name="Liu H."/>
            <person name="Zhao H."/>
            <person name="Xu D."/>
            <person name="Zhang Y."/>
        </authorList>
    </citation>
    <scope>NUCLEOTIDE SEQUENCE [LARGE SCALE GENOMIC DNA]</scope>
    <source>
        <strain evidence="2">cv. Punajuju</strain>
        <tissue evidence="1">Leaves</tissue>
    </source>
</reference>
<reference evidence="2" key="1">
    <citation type="journal article" date="2022" name="Mol. Ecol. Resour.">
        <title>The genomes of chicory, endive, great burdock and yacon provide insights into Asteraceae palaeo-polyploidization history and plant inulin production.</title>
        <authorList>
            <person name="Fan W."/>
            <person name="Wang S."/>
            <person name="Wang H."/>
            <person name="Wang A."/>
            <person name="Jiang F."/>
            <person name="Liu H."/>
            <person name="Zhao H."/>
            <person name="Xu D."/>
            <person name="Zhang Y."/>
        </authorList>
    </citation>
    <scope>NUCLEOTIDE SEQUENCE [LARGE SCALE GENOMIC DNA]</scope>
    <source>
        <strain evidence="2">cv. Punajuju</strain>
    </source>
</reference>
<organism evidence="1 2">
    <name type="scientific">Cichorium intybus</name>
    <name type="common">Chicory</name>
    <dbReference type="NCBI Taxonomy" id="13427"/>
    <lineage>
        <taxon>Eukaryota</taxon>
        <taxon>Viridiplantae</taxon>
        <taxon>Streptophyta</taxon>
        <taxon>Embryophyta</taxon>
        <taxon>Tracheophyta</taxon>
        <taxon>Spermatophyta</taxon>
        <taxon>Magnoliopsida</taxon>
        <taxon>eudicotyledons</taxon>
        <taxon>Gunneridae</taxon>
        <taxon>Pentapetalae</taxon>
        <taxon>asterids</taxon>
        <taxon>campanulids</taxon>
        <taxon>Asterales</taxon>
        <taxon>Asteraceae</taxon>
        <taxon>Cichorioideae</taxon>
        <taxon>Cichorieae</taxon>
        <taxon>Cichoriinae</taxon>
        <taxon>Cichorium</taxon>
    </lineage>
</organism>
<gene>
    <name evidence="1" type="ORF">L2E82_17786</name>
</gene>
<name>A0ACB9F9R6_CICIN</name>
<sequence>MNCHLGNDLEIPAAPDTSPRLPKMMEIRSVMSLHAKPSRPTPSATINPNYSSLSVVRVSVLMAGCGAVWIANRSNLRKLGSSSNFISNSCTKQMQRTMEVHSSSKISTPSSKLSSKRFLFDKRYGYVYDEWREPSEVALAYGRGMFCIVPLGKALLTMVSESVNLAASRTIEVVERPDNLKNQLMFSTKNVHSNVFGLNNISPPHE</sequence>